<dbReference type="Gene3D" id="1.10.540.10">
    <property type="entry name" value="Acyl-CoA dehydrogenase/oxidase, N-terminal domain"/>
    <property type="match status" value="1"/>
</dbReference>
<dbReference type="OrthoDB" id="2986495at2"/>
<dbReference type="InterPro" id="IPR046373">
    <property type="entry name" value="Acyl-CoA_Oxase/DH_mid-dom_sf"/>
</dbReference>
<dbReference type="SUPFAM" id="SSF47203">
    <property type="entry name" value="Acyl-CoA dehydrogenase C-terminal domain-like"/>
    <property type="match status" value="1"/>
</dbReference>
<dbReference type="InterPro" id="IPR013786">
    <property type="entry name" value="AcylCoA_DH/ox_N"/>
</dbReference>
<evidence type="ECO:0000313" key="2">
    <source>
        <dbReference type="EMBL" id="GAB33999.1"/>
    </source>
</evidence>
<organism evidence="2 3">
    <name type="scientific">Gordonia otitidis (strain DSM 44809 / CCUG 52243 / JCM 12355 / NBRC 100426 / IFM 10032)</name>
    <dbReference type="NCBI Taxonomy" id="1108044"/>
    <lineage>
        <taxon>Bacteria</taxon>
        <taxon>Bacillati</taxon>
        <taxon>Actinomycetota</taxon>
        <taxon>Actinomycetes</taxon>
        <taxon>Mycobacteriales</taxon>
        <taxon>Gordoniaceae</taxon>
        <taxon>Gordonia</taxon>
    </lineage>
</organism>
<reference evidence="2" key="1">
    <citation type="submission" date="2012-02" db="EMBL/GenBank/DDBJ databases">
        <title>Whole genome shotgun sequence of Gordonia otitidis NBRC 100426.</title>
        <authorList>
            <person name="Yoshida I."/>
            <person name="Hosoyama A."/>
            <person name="Tsuchikane K."/>
            <person name="Katsumata H."/>
            <person name="Yamazaki S."/>
            <person name="Fujita N."/>
        </authorList>
    </citation>
    <scope>NUCLEOTIDE SEQUENCE [LARGE SCALE GENOMIC DNA]</scope>
    <source>
        <strain evidence="2">NBRC 100426</strain>
    </source>
</reference>
<evidence type="ECO:0000313" key="3">
    <source>
        <dbReference type="Proteomes" id="UP000005038"/>
    </source>
</evidence>
<dbReference type="InterPro" id="IPR037069">
    <property type="entry name" value="AcylCoA_DH/ox_N_sf"/>
</dbReference>
<dbReference type="Proteomes" id="UP000005038">
    <property type="component" value="Unassembled WGS sequence"/>
</dbReference>
<dbReference type="GO" id="GO:0050660">
    <property type="term" value="F:flavin adenine dinucleotide binding"/>
    <property type="evidence" value="ECO:0007669"/>
    <property type="project" value="InterPro"/>
</dbReference>
<protein>
    <submittedName>
        <fullName evidence="2">Acyl-CoA dehydrogenase</fullName>
    </submittedName>
</protein>
<accession>H5TKJ1</accession>
<evidence type="ECO:0000259" key="1">
    <source>
        <dbReference type="Pfam" id="PF02771"/>
    </source>
</evidence>
<keyword evidence="3" id="KW-1185">Reference proteome</keyword>
<comment type="caution">
    <text evidence="2">The sequence shown here is derived from an EMBL/GenBank/DDBJ whole genome shotgun (WGS) entry which is preliminary data.</text>
</comment>
<dbReference type="PANTHER" id="PTHR43884">
    <property type="entry name" value="ACYL-COA DEHYDROGENASE"/>
    <property type="match status" value="1"/>
</dbReference>
<name>H5TKJ1_GORO1</name>
<dbReference type="RefSeq" id="WP_007238240.1">
    <property type="nucleotide sequence ID" value="NZ_BAFB01000090.1"/>
</dbReference>
<dbReference type="GO" id="GO:0003995">
    <property type="term" value="F:acyl-CoA dehydrogenase activity"/>
    <property type="evidence" value="ECO:0007669"/>
    <property type="project" value="TreeGrafter"/>
</dbReference>
<dbReference type="AlphaFoldDB" id="H5TKJ1"/>
<dbReference type="Pfam" id="PF02771">
    <property type="entry name" value="Acyl-CoA_dh_N"/>
    <property type="match status" value="1"/>
</dbReference>
<dbReference type="PANTHER" id="PTHR43884:SF12">
    <property type="entry name" value="ISOVALERYL-COA DEHYDROGENASE, MITOCHONDRIAL-RELATED"/>
    <property type="match status" value="1"/>
</dbReference>
<feature type="domain" description="Acyl-CoA dehydrogenase/oxidase N-terminal" evidence="1">
    <location>
        <begin position="14"/>
        <end position="98"/>
    </location>
</feature>
<proteinExistence type="predicted"/>
<dbReference type="STRING" id="1108044.GOOTI_090_00290"/>
<sequence>MTNAVPHAQQDPTTLESAVRATVAAAAAAADDVDAEARFPHEAVDAMKVGGLLSCAFPSRLGGLDTSIRELANISRRLGEACSAAGMIFAMHHSQAAAVAQSKSPSSERLIQAMTSADSLIASATTEISTGGDIRNSTCAVVTDGHSIVLEKNAPVISYGDYADYIAITARRNPDAPSSDQVLVVVPRRDVQMRATTPWNVIGFRGTCSPGFLLRAETATSDALQLDYGSVSERTVLPTAHILWSAVWLGIADAAMEKARREVRSATRKSGGETTPQASRFVDLIVVHQRFEAFLRDSILRYESFLASGQNEPPIPFTIALNNLKINSSMAVVDVVTAALAICGLNGYREDHPASMGRLLRDSFGPQLMVSNDRIRANTAQIVPAYRLGKNL</sequence>
<dbReference type="SUPFAM" id="SSF56645">
    <property type="entry name" value="Acyl-CoA dehydrogenase NM domain-like"/>
    <property type="match status" value="1"/>
</dbReference>
<dbReference type="EMBL" id="BAFB01000090">
    <property type="protein sequence ID" value="GAB33999.1"/>
    <property type="molecule type" value="Genomic_DNA"/>
</dbReference>
<dbReference type="InterPro" id="IPR009100">
    <property type="entry name" value="AcylCoA_DH/oxidase_NM_dom_sf"/>
</dbReference>
<dbReference type="InterPro" id="IPR036250">
    <property type="entry name" value="AcylCo_DH-like_C"/>
</dbReference>
<gene>
    <name evidence="2" type="ORF">GOOTI_090_00290</name>
</gene>
<dbReference type="Gene3D" id="1.20.140.10">
    <property type="entry name" value="Butyryl-CoA Dehydrogenase, subunit A, domain 3"/>
    <property type="match status" value="1"/>
</dbReference>
<dbReference type="Gene3D" id="2.40.110.10">
    <property type="entry name" value="Butyryl-CoA Dehydrogenase, subunit A, domain 2"/>
    <property type="match status" value="1"/>
</dbReference>